<dbReference type="PANTHER" id="PTHR44154">
    <property type="entry name" value="QUINONE OXIDOREDUCTASE"/>
    <property type="match status" value="1"/>
</dbReference>
<keyword evidence="1" id="KW-0521">NADP</keyword>
<dbReference type="Gene3D" id="3.90.180.10">
    <property type="entry name" value="Medium-chain alcohol dehydrogenases, catalytic domain"/>
    <property type="match status" value="1"/>
</dbReference>
<dbReference type="Gene3D" id="3.40.50.720">
    <property type="entry name" value="NAD(P)-binding Rossmann-like Domain"/>
    <property type="match status" value="1"/>
</dbReference>
<dbReference type="InterPro" id="IPR051603">
    <property type="entry name" value="Zinc-ADH_QOR/CCCR"/>
</dbReference>
<proteinExistence type="predicted"/>
<dbReference type="AlphaFoldDB" id="A0A381TDK8"/>
<feature type="domain" description="Enoyl reductase (ER)" evidence="2">
    <location>
        <begin position="10"/>
        <end position="325"/>
    </location>
</feature>
<dbReference type="InterPro" id="IPR013154">
    <property type="entry name" value="ADH-like_N"/>
</dbReference>
<dbReference type="SUPFAM" id="SSF51735">
    <property type="entry name" value="NAD(P)-binding Rossmann-fold domains"/>
    <property type="match status" value="1"/>
</dbReference>
<dbReference type="SUPFAM" id="SSF50129">
    <property type="entry name" value="GroES-like"/>
    <property type="match status" value="1"/>
</dbReference>
<gene>
    <name evidence="3" type="ORF">METZ01_LOCUS67079</name>
</gene>
<dbReference type="InterPro" id="IPR011032">
    <property type="entry name" value="GroES-like_sf"/>
</dbReference>
<evidence type="ECO:0000259" key="2">
    <source>
        <dbReference type="SMART" id="SM00829"/>
    </source>
</evidence>
<evidence type="ECO:0000256" key="1">
    <source>
        <dbReference type="ARBA" id="ARBA00022857"/>
    </source>
</evidence>
<sequence length="328" mass="35235">MQAVWYNKFGSAENVLEIGEYQTPEPAQGEVKVRIHASGVNPSDTKKRLGANPRLLDEGTVIPNSDGAGEIFALGTGVEGREVGERVWLYNAQYGRQEGTSAQYVCVPSNQAVWMPDNASYEIGAMMGIPAMTAHRCVCADGSVDGQTLLVTGGAGRVGYYAIQWAKYFGATVIATGSSPQSIENCNKAGADFVIGHPSDDTAKEILDFTGGKKVDRVVEGDFGVNLPAVLDVLKTNGIIATYSSMTDMNPAIPFIRMMFMDMTVRMVLVYAMPGEAKQQAMEDITAILTDEQFDHRVAATFPLGQSAKAHEEIEKGGNYGSVIITVD</sequence>
<dbReference type="GO" id="GO:0016491">
    <property type="term" value="F:oxidoreductase activity"/>
    <property type="evidence" value="ECO:0007669"/>
    <property type="project" value="InterPro"/>
</dbReference>
<name>A0A381TDK8_9ZZZZ</name>
<dbReference type="PANTHER" id="PTHR44154:SF1">
    <property type="entry name" value="QUINONE OXIDOREDUCTASE"/>
    <property type="match status" value="1"/>
</dbReference>
<accession>A0A381TDK8</accession>
<evidence type="ECO:0000313" key="3">
    <source>
        <dbReference type="EMBL" id="SVA14225.1"/>
    </source>
</evidence>
<organism evidence="3">
    <name type="scientific">marine metagenome</name>
    <dbReference type="NCBI Taxonomy" id="408172"/>
    <lineage>
        <taxon>unclassified sequences</taxon>
        <taxon>metagenomes</taxon>
        <taxon>ecological metagenomes</taxon>
    </lineage>
</organism>
<dbReference type="Pfam" id="PF08240">
    <property type="entry name" value="ADH_N"/>
    <property type="match status" value="1"/>
</dbReference>
<dbReference type="EMBL" id="UINC01004425">
    <property type="protein sequence ID" value="SVA14225.1"/>
    <property type="molecule type" value="Genomic_DNA"/>
</dbReference>
<dbReference type="SMART" id="SM00829">
    <property type="entry name" value="PKS_ER"/>
    <property type="match status" value="1"/>
</dbReference>
<dbReference type="Pfam" id="PF00107">
    <property type="entry name" value="ADH_zinc_N"/>
    <property type="match status" value="1"/>
</dbReference>
<protein>
    <recommendedName>
        <fullName evidence="2">Enoyl reductase (ER) domain-containing protein</fullName>
    </recommendedName>
</protein>
<dbReference type="InterPro" id="IPR013149">
    <property type="entry name" value="ADH-like_C"/>
</dbReference>
<dbReference type="CDD" id="cd08253">
    <property type="entry name" value="zeta_crystallin"/>
    <property type="match status" value="1"/>
</dbReference>
<dbReference type="InterPro" id="IPR020843">
    <property type="entry name" value="ER"/>
</dbReference>
<dbReference type="InterPro" id="IPR036291">
    <property type="entry name" value="NAD(P)-bd_dom_sf"/>
</dbReference>
<reference evidence="3" key="1">
    <citation type="submission" date="2018-05" db="EMBL/GenBank/DDBJ databases">
        <authorList>
            <person name="Lanie J.A."/>
            <person name="Ng W.-L."/>
            <person name="Kazmierczak K.M."/>
            <person name="Andrzejewski T.M."/>
            <person name="Davidsen T.M."/>
            <person name="Wayne K.J."/>
            <person name="Tettelin H."/>
            <person name="Glass J.I."/>
            <person name="Rusch D."/>
            <person name="Podicherti R."/>
            <person name="Tsui H.-C.T."/>
            <person name="Winkler M.E."/>
        </authorList>
    </citation>
    <scope>NUCLEOTIDE SEQUENCE</scope>
</reference>